<name>A0A1H1D405_9MICC</name>
<evidence type="ECO:0000313" key="3">
    <source>
        <dbReference type="Proteomes" id="UP000181917"/>
    </source>
</evidence>
<evidence type="ECO:0000313" key="2">
    <source>
        <dbReference type="EMBL" id="SDQ70969.1"/>
    </source>
</evidence>
<protein>
    <recommendedName>
        <fullName evidence="1">YdhG-like domain-containing protein</fullName>
    </recommendedName>
</protein>
<dbReference type="STRING" id="37928.SAMN04489742_2239"/>
<dbReference type="AlphaFoldDB" id="A0A1H1D405"/>
<dbReference type="Pfam" id="PF08818">
    <property type="entry name" value="DUF1801"/>
    <property type="match status" value="1"/>
</dbReference>
<dbReference type="OrthoDB" id="5951444at2"/>
<feature type="domain" description="YdhG-like" evidence="1">
    <location>
        <begin position="25"/>
        <end position="127"/>
    </location>
</feature>
<dbReference type="Proteomes" id="UP000181917">
    <property type="component" value="Unassembled WGS sequence"/>
</dbReference>
<organism evidence="2 3">
    <name type="scientific">Crystallibacter crystallopoietes</name>
    <dbReference type="NCBI Taxonomy" id="37928"/>
    <lineage>
        <taxon>Bacteria</taxon>
        <taxon>Bacillati</taxon>
        <taxon>Actinomycetota</taxon>
        <taxon>Actinomycetes</taxon>
        <taxon>Micrococcales</taxon>
        <taxon>Micrococcaceae</taxon>
        <taxon>Crystallibacter</taxon>
    </lineage>
</organism>
<gene>
    <name evidence="2" type="ORF">SAMN04489742_2239</name>
</gene>
<accession>A0A1H1D405</accession>
<dbReference type="RefSeq" id="WP_074700467.1">
    <property type="nucleotide sequence ID" value="NZ_CP018863.1"/>
</dbReference>
<evidence type="ECO:0000259" key="1">
    <source>
        <dbReference type="Pfam" id="PF08818"/>
    </source>
</evidence>
<sequence length="145" mass="15560">MTENKTAPTAESAQAFVDAVEHPVRRADGQVLLDLFEQLTGQPPVMWGPSIIGFGSYHYKYASGREGDAAAVGFSPRKGNLALYGLTYAPGSAPLLERLGKHKTGAACLYINKLADVDVAVLRELIALGYKHMTTAVHESLQSQS</sequence>
<keyword evidence="3" id="KW-1185">Reference proteome</keyword>
<dbReference type="EMBL" id="FNKH01000002">
    <property type="protein sequence ID" value="SDQ70969.1"/>
    <property type="molecule type" value="Genomic_DNA"/>
</dbReference>
<dbReference type="InterPro" id="IPR014922">
    <property type="entry name" value="YdhG-like"/>
</dbReference>
<reference evidence="2 3" key="1">
    <citation type="submission" date="2016-10" db="EMBL/GenBank/DDBJ databases">
        <authorList>
            <person name="de Groot N.N."/>
        </authorList>
    </citation>
    <scope>NUCLEOTIDE SEQUENCE [LARGE SCALE GENOMIC DNA]</scope>
    <source>
        <strain evidence="2 3">DSM 20117</strain>
    </source>
</reference>
<dbReference type="KEGG" id="acry:AC20117_06210"/>
<proteinExistence type="predicted"/>